<dbReference type="EMBL" id="MHLR01000025">
    <property type="protein sequence ID" value="OGZ14657.1"/>
    <property type="molecule type" value="Genomic_DNA"/>
</dbReference>
<name>A0A1G2DLZ0_9BACT</name>
<proteinExistence type="predicted"/>
<protein>
    <submittedName>
        <fullName evidence="1">Uncharacterized protein</fullName>
    </submittedName>
</protein>
<comment type="caution">
    <text evidence="1">The sequence shown here is derived from an EMBL/GenBank/DDBJ whole genome shotgun (WGS) entry which is preliminary data.</text>
</comment>
<organism evidence="1 2">
    <name type="scientific">Candidatus Lloydbacteria bacterium RIFCSPLOWO2_02_FULL_51_11</name>
    <dbReference type="NCBI Taxonomy" id="1798667"/>
    <lineage>
        <taxon>Bacteria</taxon>
        <taxon>Candidatus Lloydiibacteriota</taxon>
    </lineage>
</organism>
<gene>
    <name evidence="1" type="ORF">A3J08_01035</name>
</gene>
<dbReference type="STRING" id="1798667.A3J08_01035"/>
<sequence>MGWEAERYGAPRVLPLAPLRRFSCPSTYFAKQAANEALRPKRDALSALALRMSHPSRSVKIILQLRPTEK</sequence>
<dbReference type="AlphaFoldDB" id="A0A1G2DLZ0"/>
<reference evidence="1 2" key="1">
    <citation type="journal article" date="2016" name="Nat. Commun.">
        <title>Thousands of microbial genomes shed light on interconnected biogeochemical processes in an aquifer system.</title>
        <authorList>
            <person name="Anantharaman K."/>
            <person name="Brown C.T."/>
            <person name="Hug L.A."/>
            <person name="Sharon I."/>
            <person name="Castelle C.J."/>
            <person name="Probst A.J."/>
            <person name="Thomas B.C."/>
            <person name="Singh A."/>
            <person name="Wilkins M.J."/>
            <person name="Karaoz U."/>
            <person name="Brodie E.L."/>
            <person name="Williams K.H."/>
            <person name="Hubbard S.S."/>
            <person name="Banfield J.F."/>
        </authorList>
    </citation>
    <scope>NUCLEOTIDE SEQUENCE [LARGE SCALE GENOMIC DNA]</scope>
</reference>
<accession>A0A1G2DLZ0</accession>
<evidence type="ECO:0000313" key="2">
    <source>
        <dbReference type="Proteomes" id="UP000177573"/>
    </source>
</evidence>
<dbReference type="Proteomes" id="UP000177573">
    <property type="component" value="Unassembled WGS sequence"/>
</dbReference>
<evidence type="ECO:0000313" key="1">
    <source>
        <dbReference type="EMBL" id="OGZ14657.1"/>
    </source>
</evidence>